<evidence type="ECO:0000313" key="1">
    <source>
        <dbReference type="EMBL" id="CAH1195011.1"/>
    </source>
</evidence>
<organism evidence="1 2">
    <name type="scientific">Paenibacillus auburnensis</name>
    <dbReference type="NCBI Taxonomy" id="2905649"/>
    <lineage>
        <taxon>Bacteria</taxon>
        <taxon>Bacillati</taxon>
        <taxon>Bacillota</taxon>
        <taxon>Bacilli</taxon>
        <taxon>Bacillales</taxon>
        <taxon>Paenibacillaceae</taxon>
        <taxon>Paenibacillus</taxon>
    </lineage>
</organism>
<dbReference type="EMBL" id="CAKMMG010000001">
    <property type="protein sequence ID" value="CAH1195011.1"/>
    <property type="molecule type" value="Genomic_DNA"/>
</dbReference>
<name>A0ABN8G274_9BACL</name>
<comment type="caution">
    <text evidence="1">The sequence shown here is derived from an EMBL/GenBank/DDBJ whole genome shotgun (WGS) entry which is preliminary data.</text>
</comment>
<accession>A0ABN8G274</accession>
<reference evidence="1" key="1">
    <citation type="submission" date="2022-01" db="EMBL/GenBank/DDBJ databases">
        <authorList>
            <person name="Criscuolo A."/>
        </authorList>
    </citation>
    <scope>NUCLEOTIDE SEQUENCE</scope>
    <source>
        <strain evidence="1">CIP111892</strain>
    </source>
</reference>
<sequence>MKISGKLVLSLVLVFVLAHDTKIILEEAMQGNADTSYMNSSANKSINPDERGMTADKFKYEKSWHLENPST</sequence>
<dbReference type="Proteomes" id="UP000838324">
    <property type="component" value="Unassembled WGS sequence"/>
</dbReference>
<proteinExistence type="predicted"/>
<protein>
    <submittedName>
        <fullName evidence="1">Uncharacterized protein</fullName>
    </submittedName>
</protein>
<gene>
    <name evidence="1" type="ORF">PAECIP111892_01940</name>
</gene>
<keyword evidence="2" id="KW-1185">Reference proteome</keyword>
<dbReference type="RefSeq" id="WP_236332241.1">
    <property type="nucleotide sequence ID" value="NZ_CAKMMG010000001.1"/>
</dbReference>
<evidence type="ECO:0000313" key="2">
    <source>
        <dbReference type="Proteomes" id="UP000838324"/>
    </source>
</evidence>